<evidence type="ECO:0000313" key="6">
    <source>
        <dbReference type="EMBL" id="KPN30737.1"/>
    </source>
</evidence>
<proteinExistence type="inferred from homology"/>
<dbReference type="HAMAP" id="MF_00562">
    <property type="entry name" value="Deacylase_DtdA"/>
    <property type="match status" value="1"/>
</dbReference>
<evidence type="ECO:0000313" key="7">
    <source>
        <dbReference type="Proteomes" id="UP000050535"/>
    </source>
</evidence>
<comment type="catalytic activity">
    <reaction evidence="4">
        <text>a D-aminoacyl-tRNA + H2O = a tRNA + a D-alpha-amino acid + H(+)</text>
        <dbReference type="Rhea" id="RHEA:13953"/>
        <dbReference type="Rhea" id="RHEA-COMP:10123"/>
        <dbReference type="Rhea" id="RHEA-COMP:10124"/>
        <dbReference type="ChEBI" id="CHEBI:15377"/>
        <dbReference type="ChEBI" id="CHEBI:15378"/>
        <dbReference type="ChEBI" id="CHEBI:59871"/>
        <dbReference type="ChEBI" id="CHEBI:78442"/>
        <dbReference type="ChEBI" id="CHEBI:79333"/>
        <dbReference type="EC" id="3.1.1.96"/>
    </reaction>
</comment>
<organism evidence="6 7">
    <name type="scientific">Halolamina pelagica</name>
    <dbReference type="NCBI Taxonomy" id="699431"/>
    <lineage>
        <taxon>Archaea</taxon>
        <taxon>Methanobacteriati</taxon>
        <taxon>Methanobacteriota</taxon>
        <taxon>Stenosarchaea group</taxon>
        <taxon>Halobacteria</taxon>
        <taxon>Halobacteriales</taxon>
        <taxon>Haloferacaceae</taxon>
    </lineage>
</organism>
<comment type="function">
    <text evidence="4">D-aminoacyl-tRNA deacylase with broad substrate specificity. By recycling D-aminoacyl-tRNA to D-amino acids and free tRNA molecules, this enzyme counteracts the toxicity associated with the formation of D-aminoacyl-tRNA entities in vivo.</text>
</comment>
<protein>
    <recommendedName>
        <fullName evidence="4">D-aminoacyl-tRNA deacylase</fullName>
        <ecNumber evidence="4">3.1.1.96</ecNumber>
    </recommendedName>
</protein>
<dbReference type="GO" id="GO:0106026">
    <property type="term" value="F:Gly-tRNA(Ala) deacylase activity"/>
    <property type="evidence" value="ECO:0007669"/>
    <property type="project" value="RHEA"/>
</dbReference>
<keyword evidence="1 4" id="KW-0479">Metal-binding</keyword>
<feature type="region of interest" description="Disordered" evidence="5">
    <location>
        <begin position="401"/>
        <end position="445"/>
    </location>
</feature>
<dbReference type="PANTHER" id="PTHR34667:SF1">
    <property type="entry name" value="D-AMINOACYL-TRNA DEACYLASE"/>
    <property type="match status" value="1"/>
</dbReference>
<evidence type="ECO:0000256" key="1">
    <source>
        <dbReference type="ARBA" id="ARBA00022723"/>
    </source>
</evidence>
<dbReference type="PATRIC" id="fig|699431.3.peg.1509"/>
<gene>
    <name evidence="4 6" type="primary">dtdA</name>
    <name evidence="6" type="ORF">SY89_01475</name>
</gene>
<dbReference type="GO" id="GO:0019478">
    <property type="term" value="P:D-amino acid catabolic process"/>
    <property type="evidence" value="ECO:0007669"/>
    <property type="project" value="UniProtKB-UniRule"/>
</dbReference>
<accession>A0A0P7I1U5</accession>
<dbReference type="EMBL" id="LGUC01000001">
    <property type="protein sequence ID" value="KPN30737.1"/>
    <property type="molecule type" value="Genomic_DNA"/>
</dbReference>
<dbReference type="InterPro" id="IPR007508">
    <property type="entry name" value="DtdA"/>
</dbReference>
<dbReference type="Proteomes" id="UP000050535">
    <property type="component" value="Unassembled WGS sequence"/>
</dbReference>
<comment type="catalytic activity">
    <reaction evidence="4">
        <text>glycyl-tRNA(Ala) + H2O = tRNA(Ala) + glycine + H(+)</text>
        <dbReference type="Rhea" id="RHEA:53744"/>
        <dbReference type="Rhea" id="RHEA-COMP:9657"/>
        <dbReference type="Rhea" id="RHEA-COMP:13640"/>
        <dbReference type="ChEBI" id="CHEBI:15377"/>
        <dbReference type="ChEBI" id="CHEBI:15378"/>
        <dbReference type="ChEBI" id="CHEBI:57305"/>
        <dbReference type="ChEBI" id="CHEBI:78442"/>
        <dbReference type="ChEBI" id="CHEBI:78522"/>
        <dbReference type="EC" id="3.1.1.96"/>
    </reaction>
</comment>
<evidence type="ECO:0000256" key="3">
    <source>
        <dbReference type="ARBA" id="ARBA00022833"/>
    </source>
</evidence>
<dbReference type="GO" id="GO:0008270">
    <property type="term" value="F:zinc ion binding"/>
    <property type="evidence" value="ECO:0007669"/>
    <property type="project" value="UniProtKB-UniRule"/>
</dbReference>
<comment type="cofactor">
    <cofactor evidence="4">
        <name>Zn(2+)</name>
        <dbReference type="ChEBI" id="CHEBI:29105"/>
    </cofactor>
    <text evidence="4">Binds 2 Zn(2+) ions per subunit.</text>
</comment>
<dbReference type="InterPro" id="IPR018033">
    <property type="entry name" value="Deacylase_DtdA_archaea"/>
</dbReference>
<dbReference type="Gene3D" id="3.40.50.10700">
    <property type="entry name" value="AF0625-like"/>
    <property type="match status" value="1"/>
</dbReference>
<dbReference type="EC" id="3.1.1.96" evidence="4"/>
<dbReference type="OrthoDB" id="9863at2157"/>
<evidence type="ECO:0000256" key="5">
    <source>
        <dbReference type="SAM" id="MobiDB-lite"/>
    </source>
</evidence>
<comment type="similarity">
    <text evidence="4">Belongs to the DtdA deacylase family.</text>
</comment>
<sequence length="445" mass="47579">MSIGIVVSRADRASEHIGEQLLAQGDWTEHEDEGRPDAAGGGTYYRDGPFELRSFDELHIHLDDPVPVFSEEPRLLVFVSRHAGETGALLTGHFTGNFGEAEYGGEDGDLAEAAPSALSAYVSALGAHAPDGYDVAIEGTHHGPTALDTPSMFAELGSGEEQWEDPEGARAVAQAVLSLRGVDAHRDRQLVGVGGGHYAPRFFRVLQETPWAVGHIASDWQLSELGHPRSNEARAVLETAFERSGATHALLDGDHPELARTIEELGYRVVSETWVRTVGDRPLALVDALESGVATVDEGLRFGAHVPEDPEAWELVSLPDDLLAAAQNVDGEGTRAAVAGATVAFDTIENGTRARGEAAVPDGERYEELVDELAAILRAAYDEVRIADDAVIAREQAFDPEKAQKLGVPEGPKMGQLSGGEAVEVGDEEIPPSAVLSEREERFPV</sequence>
<reference evidence="7" key="1">
    <citation type="submission" date="2013-11" db="EMBL/GenBank/DDBJ databases">
        <authorList>
            <person name="Hoang H.T."/>
            <person name="Killian M.L."/>
            <person name="Madson D.M."/>
            <person name="Arruda P.H.E."/>
            <person name="Sun D."/>
            <person name="Schwartz K.J."/>
            <person name="Yoon K."/>
        </authorList>
    </citation>
    <scope>NUCLEOTIDE SEQUENCE [LARGE SCALE GENOMIC DNA]</scope>
    <source>
        <strain evidence="7">CDK2</strain>
    </source>
</reference>
<name>A0A0P7I1U5_9EURY</name>
<dbReference type="RefSeq" id="WP_054583611.1">
    <property type="nucleotide sequence ID" value="NZ_LGUC01000001.1"/>
</dbReference>
<dbReference type="PANTHER" id="PTHR34667">
    <property type="entry name" value="D-AMINOACYL-TRNA DEACYLASE"/>
    <property type="match status" value="1"/>
</dbReference>
<evidence type="ECO:0000256" key="2">
    <source>
        <dbReference type="ARBA" id="ARBA00022801"/>
    </source>
</evidence>
<dbReference type="SUPFAM" id="SSF142535">
    <property type="entry name" value="AF0625-like"/>
    <property type="match status" value="1"/>
</dbReference>
<keyword evidence="3 4" id="KW-0862">Zinc</keyword>
<evidence type="ECO:0000256" key="4">
    <source>
        <dbReference type="HAMAP-Rule" id="MF_00562"/>
    </source>
</evidence>
<dbReference type="GO" id="GO:0051499">
    <property type="term" value="F:D-aminoacyl-tRNA deacylase activity"/>
    <property type="evidence" value="ECO:0007669"/>
    <property type="project" value="UniProtKB-UniRule"/>
</dbReference>
<feature type="region of interest" description="Disordered" evidence="5">
    <location>
        <begin position="22"/>
        <end position="43"/>
    </location>
</feature>
<dbReference type="Pfam" id="PF04414">
    <property type="entry name" value="tRNA_deacylase"/>
    <property type="match status" value="1"/>
</dbReference>
<keyword evidence="2 4" id="KW-0378">Hydrolase</keyword>
<comment type="subunit">
    <text evidence="4">Monomer.</text>
</comment>
<dbReference type="NCBIfam" id="NF011435">
    <property type="entry name" value="PRK14866.1-1"/>
    <property type="match status" value="1"/>
</dbReference>
<keyword evidence="7" id="KW-1185">Reference proteome</keyword>
<dbReference type="Gene3D" id="3.40.630.50">
    <property type="entry name" value="AF0625-like"/>
    <property type="match status" value="1"/>
</dbReference>
<dbReference type="STRING" id="699431.SY89_01475"/>
<comment type="caution">
    <text evidence="6">The sequence shown here is derived from an EMBL/GenBank/DDBJ whole genome shotgun (WGS) entry which is preliminary data.</text>
</comment>
<dbReference type="AlphaFoldDB" id="A0A0P7I1U5"/>